<dbReference type="EMBL" id="MLIS01000057">
    <property type="protein sequence ID" value="OHU75873.1"/>
    <property type="molecule type" value="Genomic_DNA"/>
</dbReference>
<accession>A0A1S1LZZ2</accession>
<feature type="compositionally biased region" description="Basic and acidic residues" evidence="1">
    <location>
        <begin position="248"/>
        <end position="280"/>
    </location>
</feature>
<evidence type="ECO:0000313" key="2">
    <source>
        <dbReference type="EMBL" id="OHU75873.1"/>
    </source>
</evidence>
<reference evidence="2 3" key="1">
    <citation type="submission" date="2016-10" db="EMBL/GenBank/DDBJ databases">
        <title>Evaluation of Human, Veterinary and Environmental Mycobacterium chelonae Isolates by Core Genome Phylogenomic Analysis, Targeted Gene Comparison, and Anti-microbial Susceptibility Patterns: A Tale of Mistaken Identities.</title>
        <authorList>
            <person name="Fogelson S.B."/>
            <person name="Camus A.C."/>
            <person name="Lorenz W."/>
            <person name="Vasireddy R."/>
            <person name="Vasireddy S."/>
            <person name="Smith T."/>
            <person name="Brown-Elliott B.A."/>
            <person name="Wallace R.J.Jr."/>
            <person name="Hasan N.A."/>
            <person name="Reischl U."/>
            <person name="Sanchez S."/>
        </authorList>
    </citation>
    <scope>NUCLEOTIDE SEQUENCE [LARGE SCALE GENOMIC DNA]</scope>
    <source>
        <strain evidence="2 3">15518</strain>
    </source>
</reference>
<evidence type="ECO:0000256" key="1">
    <source>
        <dbReference type="SAM" id="MobiDB-lite"/>
    </source>
</evidence>
<organism evidence="2 3">
    <name type="scientific">Mycobacteroides chelonae</name>
    <name type="common">Mycobacterium chelonae</name>
    <dbReference type="NCBI Taxonomy" id="1774"/>
    <lineage>
        <taxon>Bacteria</taxon>
        <taxon>Bacillati</taxon>
        <taxon>Actinomycetota</taxon>
        <taxon>Actinomycetes</taxon>
        <taxon>Mycobacteriales</taxon>
        <taxon>Mycobacteriaceae</taxon>
        <taxon>Mycobacteroides</taxon>
    </lineage>
</organism>
<protein>
    <submittedName>
        <fullName evidence="2">Uncharacterized protein</fullName>
    </submittedName>
</protein>
<sequence>MRLPEPYSNDPTQWLFEGRPELATVPLQVALARLLGYCWLRQKPDDLDTFVDNDGIAALQSLPGEPDLATRLRQILSAAFRSDWSSALERKLVMDAGGNNGRLEDWLRDSFFAQHVKVFDNRPFLWHIWDGRKDGFSAIVNYHKLDRRTLEKLTFTSLGAWIDRQKHEARAERAGADARLAAAEDLQHQLELILEGAAPHDVYVRWKPMAEQPIGWEPDLDDGVRLNIRPFVTAGVLRSKVNVHWKKDRGTNPDGSERHNDLHPTLDERRAARRAAEATE</sequence>
<dbReference type="AlphaFoldDB" id="A0A1S1LZZ2"/>
<name>A0A1S1LZZ2_MYCCH</name>
<dbReference type="Proteomes" id="UP000179441">
    <property type="component" value="Unassembled WGS sequence"/>
</dbReference>
<gene>
    <name evidence="2" type="ORF">BKG84_26030</name>
</gene>
<keyword evidence="3" id="KW-1185">Reference proteome</keyword>
<evidence type="ECO:0000313" key="3">
    <source>
        <dbReference type="Proteomes" id="UP000179441"/>
    </source>
</evidence>
<comment type="caution">
    <text evidence="2">The sequence shown here is derived from an EMBL/GenBank/DDBJ whole genome shotgun (WGS) entry which is preliminary data.</text>
</comment>
<feature type="region of interest" description="Disordered" evidence="1">
    <location>
        <begin position="246"/>
        <end position="280"/>
    </location>
</feature>
<proteinExistence type="predicted"/>